<dbReference type="Pfam" id="PF00512">
    <property type="entry name" value="HisKA"/>
    <property type="match status" value="1"/>
</dbReference>
<dbReference type="SUPFAM" id="SSF47384">
    <property type="entry name" value="Homodimeric domain of signal transducing histidine kinase"/>
    <property type="match status" value="1"/>
</dbReference>
<evidence type="ECO:0000256" key="6">
    <source>
        <dbReference type="ARBA" id="ARBA00022777"/>
    </source>
</evidence>
<dbReference type="Proteomes" id="UP000318010">
    <property type="component" value="Unassembled WGS sequence"/>
</dbReference>
<protein>
    <recommendedName>
        <fullName evidence="2">histidine kinase</fullName>
        <ecNumber evidence="2">2.7.13.3</ecNumber>
    </recommendedName>
</protein>
<dbReference type="SUPFAM" id="SSF55874">
    <property type="entry name" value="ATPase domain of HSP90 chaperone/DNA topoisomerase II/histidine kinase"/>
    <property type="match status" value="1"/>
</dbReference>
<dbReference type="PANTHER" id="PTHR45436:SF5">
    <property type="entry name" value="SENSOR HISTIDINE KINASE TRCS"/>
    <property type="match status" value="1"/>
</dbReference>
<feature type="transmembrane region" description="Helical" evidence="8">
    <location>
        <begin position="7"/>
        <end position="27"/>
    </location>
</feature>
<comment type="catalytic activity">
    <reaction evidence="1">
        <text>ATP + protein L-histidine = ADP + protein N-phospho-L-histidine.</text>
        <dbReference type="EC" id="2.7.13.3"/>
    </reaction>
</comment>
<dbReference type="Gene3D" id="1.10.287.130">
    <property type="match status" value="1"/>
</dbReference>
<dbReference type="InterPro" id="IPR003594">
    <property type="entry name" value="HATPase_dom"/>
</dbReference>
<comment type="caution">
    <text evidence="10">The sequence shown here is derived from an EMBL/GenBank/DDBJ whole genome shotgun (WGS) entry which is preliminary data.</text>
</comment>
<dbReference type="GO" id="GO:0000155">
    <property type="term" value="F:phosphorelay sensor kinase activity"/>
    <property type="evidence" value="ECO:0007669"/>
    <property type="project" value="InterPro"/>
</dbReference>
<evidence type="ECO:0000256" key="5">
    <source>
        <dbReference type="ARBA" id="ARBA00022692"/>
    </source>
</evidence>
<dbReference type="PANTHER" id="PTHR45436">
    <property type="entry name" value="SENSOR HISTIDINE KINASE YKOH"/>
    <property type="match status" value="1"/>
</dbReference>
<dbReference type="Gene3D" id="3.30.565.10">
    <property type="entry name" value="Histidine kinase-like ATPase, C-terminal domain"/>
    <property type="match status" value="1"/>
</dbReference>
<dbReference type="GO" id="GO:0005886">
    <property type="term" value="C:plasma membrane"/>
    <property type="evidence" value="ECO:0007669"/>
    <property type="project" value="TreeGrafter"/>
</dbReference>
<keyword evidence="5 8" id="KW-0812">Transmembrane</keyword>
<dbReference type="RefSeq" id="WP_146269682.1">
    <property type="nucleotide sequence ID" value="NZ_VOEI01000002.1"/>
</dbReference>
<evidence type="ECO:0000256" key="3">
    <source>
        <dbReference type="ARBA" id="ARBA00022553"/>
    </source>
</evidence>
<evidence type="ECO:0000256" key="4">
    <source>
        <dbReference type="ARBA" id="ARBA00022679"/>
    </source>
</evidence>
<dbReference type="PROSITE" id="PS50109">
    <property type="entry name" value="HIS_KIN"/>
    <property type="match status" value="1"/>
</dbReference>
<dbReference type="EC" id="2.7.13.3" evidence="2"/>
<name>A0A563U5P5_9SPHI</name>
<dbReference type="InterPro" id="IPR036097">
    <property type="entry name" value="HisK_dim/P_sf"/>
</dbReference>
<evidence type="ECO:0000256" key="1">
    <source>
        <dbReference type="ARBA" id="ARBA00000085"/>
    </source>
</evidence>
<keyword evidence="8" id="KW-0472">Membrane</keyword>
<dbReference type="Pfam" id="PF02518">
    <property type="entry name" value="HATPase_c"/>
    <property type="match status" value="1"/>
</dbReference>
<dbReference type="InterPro" id="IPR050428">
    <property type="entry name" value="TCS_sensor_his_kinase"/>
</dbReference>
<dbReference type="OrthoDB" id="1522504at2"/>
<keyword evidence="11" id="KW-1185">Reference proteome</keyword>
<gene>
    <name evidence="10" type="ORF">FPZ42_06465</name>
</gene>
<keyword evidence="4" id="KW-0808">Transferase</keyword>
<dbReference type="InterPro" id="IPR036890">
    <property type="entry name" value="HATPase_C_sf"/>
</dbReference>
<organism evidence="10 11">
    <name type="scientific">Mucilaginibacter achroorhodeus</name>
    <dbReference type="NCBI Taxonomy" id="2599294"/>
    <lineage>
        <taxon>Bacteria</taxon>
        <taxon>Pseudomonadati</taxon>
        <taxon>Bacteroidota</taxon>
        <taxon>Sphingobacteriia</taxon>
        <taxon>Sphingobacteriales</taxon>
        <taxon>Sphingobacteriaceae</taxon>
        <taxon>Mucilaginibacter</taxon>
    </lineage>
</organism>
<reference evidence="10 11" key="1">
    <citation type="submission" date="2019-07" db="EMBL/GenBank/DDBJ databases">
        <authorList>
            <person name="Kim J."/>
        </authorList>
    </citation>
    <scope>NUCLEOTIDE SEQUENCE [LARGE SCALE GENOMIC DNA]</scope>
    <source>
        <strain evidence="10 11">MJ1a</strain>
    </source>
</reference>
<dbReference type="InterPro" id="IPR003661">
    <property type="entry name" value="HisK_dim/P_dom"/>
</dbReference>
<keyword evidence="3" id="KW-0597">Phosphoprotein</keyword>
<dbReference type="CDD" id="cd00082">
    <property type="entry name" value="HisKA"/>
    <property type="match status" value="1"/>
</dbReference>
<evidence type="ECO:0000256" key="2">
    <source>
        <dbReference type="ARBA" id="ARBA00012438"/>
    </source>
</evidence>
<evidence type="ECO:0000313" key="11">
    <source>
        <dbReference type="Proteomes" id="UP000318010"/>
    </source>
</evidence>
<dbReference type="AlphaFoldDB" id="A0A563U5P5"/>
<accession>A0A563U5P5</accession>
<proteinExistence type="predicted"/>
<keyword evidence="6 10" id="KW-0418">Kinase</keyword>
<feature type="domain" description="Histidine kinase" evidence="9">
    <location>
        <begin position="216"/>
        <end position="393"/>
    </location>
</feature>
<dbReference type="EMBL" id="VOEI01000002">
    <property type="protein sequence ID" value="TWR26677.1"/>
    <property type="molecule type" value="Genomic_DNA"/>
</dbReference>
<feature type="transmembrane region" description="Helical" evidence="8">
    <location>
        <begin position="127"/>
        <end position="148"/>
    </location>
</feature>
<evidence type="ECO:0000259" key="9">
    <source>
        <dbReference type="PROSITE" id="PS50109"/>
    </source>
</evidence>
<dbReference type="SMART" id="SM00388">
    <property type="entry name" value="HisKA"/>
    <property type="match status" value="1"/>
</dbReference>
<dbReference type="InterPro" id="IPR005467">
    <property type="entry name" value="His_kinase_dom"/>
</dbReference>
<keyword evidence="7 8" id="KW-1133">Transmembrane helix</keyword>
<evidence type="ECO:0000313" key="10">
    <source>
        <dbReference type="EMBL" id="TWR26677.1"/>
    </source>
</evidence>
<sequence>MKLINKLTYWIMGVVFLVTPFTMIISYRSIKSNINKAEITRLRDVTDKVAEQLKAGQPPHQYILDRPITVKEVATMPPVKMQTKNYSFYNAELKRDECRMDVTSYYKINNKVYAVSTYNYVTQGKQIIMGMVYALAWKIGLITLSVLISGRLVSKYILSSFKQTLKSIEQFTLGNKEKLVLPATSTAEFKELNSFLQNMTDRALKEYNAVKEFSENASHEVQTPLAVMRTKLELLSETEINAEQAQLIGDMQYSIEKLVKINRSLLLLTKLNNSEYQTTEKVKFCRIAKDMVRALEPHIEVKGIELRNHIGSNIPLQIHPVLAEILLNNLLGNAIRYNNPNGYIDIILTQHHLTIKNPGLAPEVDPASLFQRFKKSNQCEDSVGLGLSIVQQICAVNNFEVNYSYKNSEHIIRVDFNCETVPQEQTVVAGETFLTKKPAIA</sequence>
<evidence type="ECO:0000256" key="7">
    <source>
        <dbReference type="ARBA" id="ARBA00022989"/>
    </source>
</evidence>
<evidence type="ECO:0000256" key="8">
    <source>
        <dbReference type="SAM" id="Phobius"/>
    </source>
</evidence>